<reference evidence="9 10" key="1">
    <citation type="submission" date="2006-06" db="EMBL/GenBank/DDBJ databases">
        <authorList>
            <person name="Moran M.A."/>
            <person name="Ferriera S."/>
            <person name="Johnson J."/>
            <person name="Kravitz S."/>
            <person name="Beeson K."/>
            <person name="Sutton G."/>
            <person name="Rogers Y.-H."/>
            <person name="Friedman R."/>
            <person name="Frazier M."/>
            <person name="Venter J.C."/>
        </authorList>
    </citation>
    <scope>NUCLEOTIDE SEQUENCE [LARGE SCALE GENOMIC DNA]</scope>
    <source>
        <strain evidence="9 10">E-37</strain>
    </source>
</reference>
<dbReference type="EMBL" id="AAYA01000005">
    <property type="protein sequence ID" value="EBA08556.1"/>
    <property type="molecule type" value="Genomic_DNA"/>
</dbReference>
<dbReference type="RefSeq" id="WP_005858520.1">
    <property type="nucleotide sequence ID" value="NZ_AAYA01000005.1"/>
</dbReference>
<gene>
    <name evidence="9" type="primary">flgK</name>
    <name evidence="9" type="ORF">SSE37_17128</name>
</gene>
<comment type="similarity">
    <text evidence="3">Belongs to the flagella basal body rod proteins family.</text>
</comment>
<evidence type="ECO:0000313" key="10">
    <source>
        <dbReference type="Proteomes" id="UP000005713"/>
    </source>
</evidence>
<evidence type="ECO:0000256" key="4">
    <source>
        <dbReference type="ARBA" id="ARBA00016244"/>
    </source>
</evidence>
<keyword evidence="9" id="KW-0282">Flagellum</keyword>
<feature type="domain" description="Flagellar basal-body/hook protein C-terminal" evidence="7">
    <location>
        <begin position="445"/>
        <end position="481"/>
    </location>
</feature>
<dbReference type="InterPro" id="IPR053927">
    <property type="entry name" value="FlgK_helical"/>
</dbReference>
<keyword evidence="6" id="KW-0975">Bacterial flagellum</keyword>
<evidence type="ECO:0000256" key="2">
    <source>
        <dbReference type="ARBA" id="ARBA00004613"/>
    </source>
</evidence>
<dbReference type="GO" id="GO:0005198">
    <property type="term" value="F:structural molecule activity"/>
    <property type="evidence" value="ECO:0007669"/>
    <property type="project" value="InterPro"/>
</dbReference>
<dbReference type="AlphaFoldDB" id="A3K2Z7"/>
<keyword evidence="10" id="KW-1185">Reference proteome</keyword>
<keyword evidence="9" id="KW-0966">Cell projection</keyword>
<evidence type="ECO:0000256" key="6">
    <source>
        <dbReference type="ARBA" id="ARBA00023143"/>
    </source>
</evidence>
<feature type="domain" description="Flagellar hook-associated protein FlgK helical" evidence="8">
    <location>
        <begin position="89"/>
        <end position="308"/>
    </location>
</feature>
<sequence>MSLTGALNAAVSGLKANTRAASLISTNISNATNEAYGRRTLELNALGSGTRGGVLVAGVVRQYDPVLMADRMASDSQLAGGNDMYAFAKRMETLVGESGTSGSLTSRITAFENALLSASSNPASAQRLELVAVTATDLTNAVNDLSNEVQLARQTADTTIAKQVSTLNAAVSRLAAINDIVRSAEASGTETASILDERQALLNEISGIVPLRVVERDRGQIAIFTRRGGVLLDGKAYEIGFSTTGTIDASTTLGSGGLSGLTLNGAPINSSFNGMFAGGSLAAQFELRDVTAVGRQAELDGIARDLIERLGPGGPDTTLGATDPGFFTDNGIAFTAANETGIAGRISLNALLAPAGGGTWRIRDGIGAAAPGEVGDAALIQDIADALGASNVPGSASLPSIARTFIDQVSQFSSSVAGERVRSENAFTFLSAQNRALREMELTKGVDTDQELQKLMQVEQYYTANAKVISTVDDLFERLLSI</sequence>
<evidence type="ECO:0000259" key="7">
    <source>
        <dbReference type="Pfam" id="PF06429"/>
    </source>
</evidence>
<dbReference type="eggNOG" id="COG1256">
    <property type="taxonomic scope" value="Bacteria"/>
</dbReference>
<protein>
    <recommendedName>
        <fullName evidence="4">Flagellar hook-associated protein 1</fullName>
    </recommendedName>
</protein>
<dbReference type="Proteomes" id="UP000005713">
    <property type="component" value="Unassembled WGS sequence"/>
</dbReference>
<evidence type="ECO:0000256" key="3">
    <source>
        <dbReference type="ARBA" id="ARBA00009677"/>
    </source>
</evidence>
<dbReference type="SUPFAM" id="SSF64518">
    <property type="entry name" value="Phase 1 flagellin"/>
    <property type="match status" value="1"/>
</dbReference>
<dbReference type="NCBIfam" id="TIGR02492">
    <property type="entry name" value="flgK_ends"/>
    <property type="match status" value="1"/>
</dbReference>
<dbReference type="GO" id="GO:0005576">
    <property type="term" value="C:extracellular region"/>
    <property type="evidence" value="ECO:0007669"/>
    <property type="project" value="UniProtKB-SubCell"/>
</dbReference>
<dbReference type="GO" id="GO:0044780">
    <property type="term" value="P:bacterial-type flagellum assembly"/>
    <property type="evidence" value="ECO:0007669"/>
    <property type="project" value="InterPro"/>
</dbReference>
<dbReference type="InterPro" id="IPR010930">
    <property type="entry name" value="Flg_bb/hook_C_dom"/>
</dbReference>
<accession>A3K2Z7</accession>
<keyword evidence="9" id="KW-0969">Cilium</keyword>
<dbReference type="PANTHER" id="PTHR30033">
    <property type="entry name" value="FLAGELLAR HOOK-ASSOCIATED PROTEIN 1"/>
    <property type="match status" value="1"/>
</dbReference>
<dbReference type="GO" id="GO:0009424">
    <property type="term" value="C:bacterial-type flagellum hook"/>
    <property type="evidence" value="ECO:0007669"/>
    <property type="project" value="InterPro"/>
</dbReference>
<comment type="subcellular location">
    <subcellularLocation>
        <location evidence="1">Bacterial flagellum</location>
    </subcellularLocation>
    <subcellularLocation>
        <location evidence="2">Secreted</location>
    </subcellularLocation>
</comment>
<dbReference type="OrthoDB" id="7181295at2"/>
<keyword evidence="5" id="KW-0964">Secreted</keyword>
<comment type="caution">
    <text evidence="9">The sequence shown here is derived from an EMBL/GenBank/DDBJ whole genome shotgun (WGS) entry which is preliminary data.</text>
</comment>
<proteinExistence type="inferred from homology"/>
<evidence type="ECO:0000256" key="1">
    <source>
        <dbReference type="ARBA" id="ARBA00004365"/>
    </source>
</evidence>
<dbReference type="InterPro" id="IPR002371">
    <property type="entry name" value="FlgK"/>
</dbReference>
<dbReference type="PANTHER" id="PTHR30033:SF1">
    <property type="entry name" value="FLAGELLAR HOOK-ASSOCIATED PROTEIN 1"/>
    <property type="match status" value="1"/>
</dbReference>
<dbReference type="Pfam" id="PF06429">
    <property type="entry name" value="Flg_bbr_C"/>
    <property type="match status" value="1"/>
</dbReference>
<dbReference type="Pfam" id="PF22638">
    <property type="entry name" value="FlgK_D1"/>
    <property type="match status" value="1"/>
</dbReference>
<organism evidence="9 10">
    <name type="scientific">Sagittula stellata (strain ATCC 700073 / DSM 11524 / E-37)</name>
    <dbReference type="NCBI Taxonomy" id="388399"/>
    <lineage>
        <taxon>Bacteria</taxon>
        <taxon>Pseudomonadati</taxon>
        <taxon>Pseudomonadota</taxon>
        <taxon>Alphaproteobacteria</taxon>
        <taxon>Rhodobacterales</taxon>
        <taxon>Roseobacteraceae</taxon>
        <taxon>Sagittula</taxon>
    </lineage>
</organism>
<name>A3K2Z7_SAGS3</name>
<evidence type="ECO:0000259" key="8">
    <source>
        <dbReference type="Pfam" id="PF22638"/>
    </source>
</evidence>
<evidence type="ECO:0000256" key="5">
    <source>
        <dbReference type="ARBA" id="ARBA00022525"/>
    </source>
</evidence>
<evidence type="ECO:0000313" key="9">
    <source>
        <dbReference type="EMBL" id="EBA08556.1"/>
    </source>
</evidence>